<dbReference type="GO" id="GO:0004029">
    <property type="term" value="F:aldehyde dehydrogenase (NAD+) activity"/>
    <property type="evidence" value="ECO:0007669"/>
    <property type="project" value="TreeGrafter"/>
</dbReference>
<dbReference type="InterPro" id="IPR001509">
    <property type="entry name" value="Epimerase_deHydtase"/>
</dbReference>
<dbReference type="InterPro" id="IPR036291">
    <property type="entry name" value="NAD(P)-bd_dom_sf"/>
</dbReference>
<dbReference type="InterPro" id="IPR051783">
    <property type="entry name" value="NAD(P)-dependent_oxidoreduct"/>
</dbReference>
<dbReference type="PANTHER" id="PTHR48079">
    <property type="entry name" value="PROTEIN YEEZ"/>
    <property type="match status" value="1"/>
</dbReference>
<dbReference type="PANTHER" id="PTHR48079:SF5">
    <property type="entry name" value="DEPENDENT EPIMERASE_DEHYDRATASE, PUTATIVE (AFU_ORTHOLOGUE AFUA_7G00180)-RELATED"/>
    <property type="match status" value="1"/>
</dbReference>
<dbReference type="EMBL" id="MU006216">
    <property type="protein sequence ID" value="KAF2833604.1"/>
    <property type="molecule type" value="Genomic_DNA"/>
</dbReference>
<protein>
    <submittedName>
        <fullName evidence="2">NAD dependent epimerase/dehydratase</fullName>
    </submittedName>
</protein>
<name>A0A6A7AKU1_9PLEO</name>
<proteinExistence type="predicted"/>
<dbReference type="SUPFAM" id="SSF51735">
    <property type="entry name" value="NAD(P)-binding Rossmann-fold domains"/>
    <property type="match status" value="1"/>
</dbReference>
<evidence type="ECO:0000259" key="1">
    <source>
        <dbReference type="Pfam" id="PF01370"/>
    </source>
</evidence>
<evidence type="ECO:0000313" key="3">
    <source>
        <dbReference type="Proteomes" id="UP000799424"/>
    </source>
</evidence>
<keyword evidence="3" id="KW-1185">Reference proteome</keyword>
<dbReference type="GO" id="GO:0005737">
    <property type="term" value="C:cytoplasm"/>
    <property type="evidence" value="ECO:0007669"/>
    <property type="project" value="TreeGrafter"/>
</dbReference>
<reference evidence="2" key="1">
    <citation type="journal article" date="2020" name="Stud. Mycol.">
        <title>101 Dothideomycetes genomes: a test case for predicting lifestyles and emergence of pathogens.</title>
        <authorList>
            <person name="Haridas S."/>
            <person name="Albert R."/>
            <person name="Binder M."/>
            <person name="Bloem J."/>
            <person name="Labutti K."/>
            <person name="Salamov A."/>
            <person name="Andreopoulos B."/>
            <person name="Baker S."/>
            <person name="Barry K."/>
            <person name="Bills G."/>
            <person name="Bluhm B."/>
            <person name="Cannon C."/>
            <person name="Castanera R."/>
            <person name="Culley D."/>
            <person name="Daum C."/>
            <person name="Ezra D."/>
            <person name="Gonzalez J."/>
            <person name="Henrissat B."/>
            <person name="Kuo A."/>
            <person name="Liang C."/>
            <person name="Lipzen A."/>
            <person name="Lutzoni F."/>
            <person name="Magnuson J."/>
            <person name="Mondo S."/>
            <person name="Nolan M."/>
            <person name="Ohm R."/>
            <person name="Pangilinan J."/>
            <person name="Park H.-J."/>
            <person name="Ramirez L."/>
            <person name="Alfaro M."/>
            <person name="Sun H."/>
            <person name="Tritt A."/>
            <person name="Yoshinaga Y."/>
            <person name="Zwiers L.-H."/>
            <person name="Turgeon B."/>
            <person name="Goodwin S."/>
            <person name="Spatafora J."/>
            <person name="Crous P."/>
            <person name="Grigoriev I."/>
        </authorList>
    </citation>
    <scope>NUCLEOTIDE SEQUENCE</scope>
    <source>
        <strain evidence="2">CBS 113818</strain>
    </source>
</reference>
<dbReference type="Proteomes" id="UP000799424">
    <property type="component" value="Unassembled WGS sequence"/>
</dbReference>
<dbReference type="AlphaFoldDB" id="A0A6A7AKU1"/>
<dbReference type="Gene3D" id="3.40.50.720">
    <property type="entry name" value="NAD(P)-binding Rossmann-like Domain"/>
    <property type="match status" value="1"/>
</dbReference>
<sequence>MSTIFITGASGYIGTVLTTLALAQGHTVTALSRSTTSDAKLSSLGAIPVRGDITTLDVLTREAAKANITINIADAIAGNFNISDTDRKETNNAALLALAQGIQGTTKKLVLTSGTLHAGAHPNGAETNEDSPAWPDAPFGAGLESLYPDLKARGLNVNVVRLGPWVYGRGGSGVKLFMSGAAQTGVLGYVGDGAKRTTTIHVDDAARLYLLVATKAPGGEIYNATSETNITFKQLAEAMGKVLGVKVESVEYEDMAGKAGPFLAKFLSLENRGSAEKARRELGWKVEAEKGILDEIETGSYVQLAEELKAGMAKA</sequence>
<gene>
    <name evidence="2" type="ORF">CC86DRAFT_415484</name>
</gene>
<accession>A0A6A7AKU1</accession>
<organism evidence="2 3">
    <name type="scientific">Ophiobolus disseminans</name>
    <dbReference type="NCBI Taxonomy" id="1469910"/>
    <lineage>
        <taxon>Eukaryota</taxon>
        <taxon>Fungi</taxon>
        <taxon>Dikarya</taxon>
        <taxon>Ascomycota</taxon>
        <taxon>Pezizomycotina</taxon>
        <taxon>Dothideomycetes</taxon>
        <taxon>Pleosporomycetidae</taxon>
        <taxon>Pleosporales</taxon>
        <taxon>Pleosporineae</taxon>
        <taxon>Phaeosphaeriaceae</taxon>
        <taxon>Ophiobolus</taxon>
    </lineage>
</organism>
<dbReference type="OrthoDB" id="10262413at2759"/>
<evidence type="ECO:0000313" key="2">
    <source>
        <dbReference type="EMBL" id="KAF2833604.1"/>
    </source>
</evidence>
<feature type="domain" description="NAD-dependent epimerase/dehydratase" evidence="1">
    <location>
        <begin position="4"/>
        <end position="223"/>
    </location>
</feature>
<dbReference type="Pfam" id="PF01370">
    <property type="entry name" value="Epimerase"/>
    <property type="match status" value="1"/>
</dbReference>